<dbReference type="Gene3D" id="3.40.30.10">
    <property type="entry name" value="Glutaredoxin"/>
    <property type="match status" value="1"/>
</dbReference>
<dbReference type="HOGENOM" id="CLU_045952_0_0_10"/>
<sequence>MNIKSPLIVFLAILTFLSCKKETNSLDDVYIGGQVVNPGSEYVIISKNDKDLDTLYLNENNRFSGSLKNIEPGLYVFRHPPENQVMYLEPGDSALIWVNTLAFDESINFSGKGAYKSNFITNIYLLNQKNNDLILSYYKVEPIEFAQKTDSIREVRLQELDQLNQKKDLSEEFYQLAKTSIDYEYYDLRERYALLIHKYQREYIDKIPGDFHDYRENINFNDEQFQDYYVYLNLIDDYVRTISVEYCNENNISRDSCSNLMSVENIKRRILITDSLIQNKNIKNPFLEKLAAQGIIFSNNLEEIESILKLIEEINYEGNALPDLKQMADIQGSLLPGNKIGELKLVHTNGETVQLKNISKKPIITFHWSIKEQVHHKLAHKLITDLRFKYPEINFIGVNVDKGQNEIWKRVTKNNSYEPEFEYKLDTVRVKESLLKNYLNKMIFMNASGEIIKGDVQLNAPDLETIILEFISQRNR</sequence>
<dbReference type="OrthoDB" id="1146847at2"/>
<dbReference type="PROSITE" id="PS51257">
    <property type="entry name" value="PROKAR_LIPOPROTEIN"/>
    <property type="match status" value="1"/>
</dbReference>
<proteinExistence type="predicted"/>
<accession>H2BTU1</accession>
<dbReference type="EMBL" id="JH594606">
    <property type="protein sequence ID" value="EHQ03755.1"/>
    <property type="molecule type" value="Genomic_DNA"/>
</dbReference>
<evidence type="ECO:0008006" key="3">
    <source>
        <dbReference type="Google" id="ProtNLM"/>
    </source>
</evidence>
<evidence type="ECO:0000313" key="2">
    <source>
        <dbReference type="Proteomes" id="UP000003844"/>
    </source>
</evidence>
<name>H2BTU1_GILLR</name>
<protein>
    <recommendedName>
        <fullName evidence="3">Thioredoxin domain-containing protein</fullName>
    </recommendedName>
</protein>
<gene>
    <name evidence="1" type="ORF">Gilli_3148</name>
</gene>
<dbReference type="Proteomes" id="UP000003844">
    <property type="component" value="Unassembled WGS sequence"/>
</dbReference>
<reference evidence="2" key="1">
    <citation type="journal article" date="2012" name="Stand. Genomic Sci.">
        <title>Genome sequence of the Antarctic rhodopsins-containing flavobacterium Gillisia limnaea type strain (R-8282(T)).</title>
        <authorList>
            <person name="Riedel T."/>
            <person name="Held B."/>
            <person name="Nolan M."/>
            <person name="Lucas S."/>
            <person name="Lapidus A."/>
            <person name="Tice H."/>
            <person name="Del Rio T.G."/>
            <person name="Cheng J.F."/>
            <person name="Han C."/>
            <person name="Tapia R."/>
            <person name="Goodwin L.A."/>
            <person name="Pitluck S."/>
            <person name="Liolios K."/>
            <person name="Mavromatis K."/>
            <person name="Pagani I."/>
            <person name="Ivanova N."/>
            <person name="Mikhailova N."/>
            <person name="Pati A."/>
            <person name="Chen A."/>
            <person name="Palaniappan K."/>
            <person name="Land M."/>
            <person name="Rohde M."/>
            <person name="Tindall B.J."/>
            <person name="Detter J.C."/>
            <person name="Goker M."/>
            <person name="Bristow J."/>
            <person name="Eisen J.A."/>
            <person name="Markowitz V."/>
            <person name="Hugenholtz P."/>
            <person name="Kyrpides N.C."/>
            <person name="Klenk H.P."/>
            <person name="Woyke T."/>
        </authorList>
    </citation>
    <scope>NUCLEOTIDE SEQUENCE [LARGE SCALE GENOMIC DNA]</scope>
    <source>
        <strain evidence="2">DSM 15749 / LMG 21470 / R-8282</strain>
    </source>
</reference>
<dbReference type="eggNOG" id="COG1225">
    <property type="taxonomic scope" value="Bacteria"/>
</dbReference>
<keyword evidence="2" id="KW-1185">Reference proteome</keyword>
<dbReference type="AlphaFoldDB" id="H2BTU1"/>
<dbReference type="RefSeq" id="WP_006990061.1">
    <property type="nucleotide sequence ID" value="NZ_JH594606.1"/>
</dbReference>
<evidence type="ECO:0000313" key="1">
    <source>
        <dbReference type="EMBL" id="EHQ03755.1"/>
    </source>
</evidence>
<organism evidence="1 2">
    <name type="scientific">Gillisia limnaea (strain DSM 15749 / LMG 21470 / R-8282)</name>
    <dbReference type="NCBI Taxonomy" id="865937"/>
    <lineage>
        <taxon>Bacteria</taxon>
        <taxon>Pseudomonadati</taxon>
        <taxon>Bacteroidota</taxon>
        <taxon>Flavobacteriia</taxon>
        <taxon>Flavobacteriales</taxon>
        <taxon>Flavobacteriaceae</taxon>
        <taxon>Gillisia</taxon>
    </lineage>
</organism>
<dbReference type="STRING" id="865937.Gilli_3148"/>